<proteinExistence type="predicted"/>
<comment type="caution">
    <text evidence="1">The sequence shown here is derived from an EMBL/GenBank/DDBJ whole genome shotgun (WGS) entry which is preliminary data.</text>
</comment>
<protein>
    <submittedName>
        <fullName evidence="1">Uncharacterized protein</fullName>
    </submittedName>
</protein>
<evidence type="ECO:0000313" key="2">
    <source>
        <dbReference type="Proteomes" id="UP000593577"/>
    </source>
</evidence>
<dbReference type="EMBL" id="JABFAA010000004">
    <property type="protein sequence ID" value="MBA0679867.1"/>
    <property type="molecule type" value="Genomic_DNA"/>
</dbReference>
<keyword evidence="2" id="KW-1185">Reference proteome</keyword>
<dbReference type="Proteomes" id="UP000593577">
    <property type="component" value="Unassembled WGS sequence"/>
</dbReference>
<accession>A0A7J8WXT7</accession>
<sequence>MHIPPMQRAHNQTGVWFTVKGLQPKSVTGLLPSLPVIGITPPQRRLGIPPSFNLLYSIFCPHHQASDSPTFPC</sequence>
<evidence type="ECO:0000313" key="1">
    <source>
        <dbReference type="EMBL" id="MBA0679867.1"/>
    </source>
</evidence>
<dbReference type="AlphaFoldDB" id="A0A7J8WXT7"/>
<gene>
    <name evidence="1" type="ORF">Goari_011613</name>
</gene>
<name>A0A7J8WXT7_GOSAI</name>
<organism evidence="1 2">
    <name type="scientific">Gossypium aridum</name>
    <name type="common">American cotton</name>
    <name type="synonym">Erioxylum aridum</name>
    <dbReference type="NCBI Taxonomy" id="34290"/>
    <lineage>
        <taxon>Eukaryota</taxon>
        <taxon>Viridiplantae</taxon>
        <taxon>Streptophyta</taxon>
        <taxon>Embryophyta</taxon>
        <taxon>Tracheophyta</taxon>
        <taxon>Spermatophyta</taxon>
        <taxon>Magnoliopsida</taxon>
        <taxon>eudicotyledons</taxon>
        <taxon>Gunneridae</taxon>
        <taxon>Pentapetalae</taxon>
        <taxon>rosids</taxon>
        <taxon>malvids</taxon>
        <taxon>Malvales</taxon>
        <taxon>Malvaceae</taxon>
        <taxon>Malvoideae</taxon>
        <taxon>Gossypium</taxon>
    </lineage>
</organism>
<reference evidence="1 2" key="1">
    <citation type="journal article" date="2019" name="Genome Biol. Evol.">
        <title>Insights into the evolution of the New World diploid cottons (Gossypium, subgenus Houzingenia) based on genome sequencing.</title>
        <authorList>
            <person name="Grover C.E."/>
            <person name="Arick M.A. 2nd"/>
            <person name="Thrash A."/>
            <person name="Conover J.L."/>
            <person name="Sanders W.S."/>
            <person name="Peterson D.G."/>
            <person name="Frelichowski J.E."/>
            <person name="Scheffler J.A."/>
            <person name="Scheffler B.E."/>
            <person name="Wendel J.F."/>
        </authorList>
    </citation>
    <scope>NUCLEOTIDE SEQUENCE [LARGE SCALE GENOMIC DNA]</scope>
    <source>
        <strain evidence="1">185</strain>
        <tissue evidence="1">Leaf</tissue>
    </source>
</reference>